<dbReference type="RefSeq" id="WP_166401860.1">
    <property type="nucleotide sequence ID" value="NZ_JAANHS010000002.1"/>
</dbReference>
<keyword evidence="3" id="KW-1185">Reference proteome</keyword>
<comment type="caution">
    <text evidence="2">The sequence shown here is derived from an EMBL/GenBank/DDBJ whole genome shotgun (WGS) entry which is preliminary data.</text>
</comment>
<dbReference type="Pfam" id="PF04657">
    <property type="entry name" value="DMT_YdcZ"/>
    <property type="match status" value="1"/>
</dbReference>
<evidence type="ECO:0000313" key="2">
    <source>
        <dbReference type="EMBL" id="NHB75837.1"/>
    </source>
</evidence>
<dbReference type="Proteomes" id="UP001515660">
    <property type="component" value="Unassembled WGS sequence"/>
</dbReference>
<evidence type="ECO:0000256" key="1">
    <source>
        <dbReference type="SAM" id="Phobius"/>
    </source>
</evidence>
<keyword evidence="1" id="KW-0812">Transmembrane</keyword>
<organism evidence="2 3">
    <name type="scientific">Rhodobacter calidifons</name>
    <dbReference type="NCBI Taxonomy" id="2715277"/>
    <lineage>
        <taxon>Bacteria</taxon>
        <taxon>Pseudomonadati</taxon>
        <taxon>Pseudomonadota</taxon>
        <taxon>Alphaproteobacteria</taxon>
        <taxon>Rhodobacterales</taxon>
        <taxon>Rhodobacter group</taxon>
        <taxon>Rhodobacter</taxon>
    </lineage>
</organism>
<feature type="transmembrane region" description="Helical" evidence="1">
    <location>
        <begin position="94"/>
        <end position="119"/>
    </location>
</feature>
<feature type="transmembrane region" description="Helical" evidence="1">
    <location>
        <begin position="33"/>
        <end position="54"/>
    </location>
</feature>
<name>A0ABX0G4D2_9RHOB</name>
<keyword evidence="1" id="KW-1133">Transmembrane helix</keyword>
<sequence length="144" mass="14420">MVWVLLAVVLGGVAIALQAPVNAALARELGGPVPAAAVSFGVGFVVLFVIAMAQGQGASFLRLPQVPTWTLIGGCLGAWYVLSAVWGVSTLGVLTLVAALILGQMTAAMVIDATGALGVTAREITPTRIAAAGLVMAGLILSRA</sequence>
<dbReference type="EMBL" id="JAANHS010000002">
    <property type="protein sequence ID" value="NHB75837.1"/>
    <property type="molecule type" value="Genomic_DNA"/>
</dbReference>
<gene>
    <name evidence="2" type="ORF">G8O29_03645</name>
</gene>
<dbReference type="PANTHER" id="PTHR34821">
    <property type="entry name" value="INNER MEMBRANE PROTEIN YDCZ"/>
    <property type="match status" value="1"/>
</dbReference>
<proteinExistence type="predicted"/>
<keyword evidence="1" id="KW-0472">Membrane</keyword>
<reference evidence="2 3" key="1">
    <citation type="journal article" date="2022" name="Microorganisms">
        <title>Genome Sequence and Characterization of a Xanthorhodopsin-Containing, Aerobic Anoxygenic Phototrophic Rhodobacter Species, Isolated from Mesophilic Conditions at Yellowstone National Park.</title>
        <authorList>
            <person name="Kyndt J.A."/>
            <person name="Robertson S."/>
            <person name="Shoffstall I.B."/>
            <person name="Ramaley R.F."/>
            <person name="Meyer T.E."/>
        </authorList>
    </citation>
    <scope>NUCLEOTIDE SEQUENCE [LARGE SCALE GENOMIC DNA]</scope>
    <source>
        <strain evidence="2 3">M37P</strain>
    </source>
</reference>
<dbReference type="PANTHER" id="PTHR34821:SF2">
    <property type="entry name" value="INNER MEMBRANE PROTEIN YDCZ"/>
    <property type="match status" value="1"/>
</dbReference>
<evidence type="ECO:0000313" key="3">
    <source>
        <dbReference type="Proteomes" id="UP001515660"/>
    </source>
</evidence>
<accession>A0ABX0G4D2</accession>
<protein>
    <submittedName>
        <fullName evidence="2">DMT family transporter</fullName>
    </submittedName>
</protein>
<feature type="transmembrane region" description="Helical" evidence="1">
    <location>
        <begin position="66"/>
        <end position="88"/>
    </location>
</feature>
<dbReference type="InterPro" id="IPR006750">
    <property type="entry name" value="YdcZ"/>
</dbReference>